<name>A0A0F7IEC6_9EURY</name>
<dbReference type="KEGG" id="gah:GAH_02005"/>
<reference evidence="1 2" key="1">
    <citation type="submission" date="2015-04" db="EMBL/GenBank/DDBJ databases">
        <title>The complete genome sequence of the hyperthermophilic, obligate iron-reducing archaeon Geoglobus ahangari strain 234T.</title>
        <authorList>
            <person name="Manzella M.P."/>
            <person name="Holmes D.E."/>
            <person name="Rocheleau J.M."/>
            <person name="Chung A."/>
            <person name="Reguera G."/>
            <person name="Kashefi K."/>
        </authorList>
    </citation>
    <scope>NUCLEOTIDE SEQUENCE [LARGE SCALE GENOMIC DNA]</scope>
    <source>
        <strain evidence="1 2">234</strain>
    </source>
</reference>
<dbReference type="EMBL" id="CP011267">
    <property type="protein sequence ID" value="AKG90724.1"/>
    <property type="molecule type" value="Genomic_DNA"/>
</dbReference>
<keyword evidence="2" id="KW-1185">Reference proteome</keyword>
<dbReference type="HOGENOM" id="CLU_134817_0_0_2"/>
<accession>A0A0F7IEC6</accession>
<gene>
    <name evidence="1" type="ORF">GAH_02005</name>
</gene>
<proteinExistence type="predicted"/>
<protein>
    <submittedName>
        <fullName evidence="1">Uncharacterized protein conserved in archaea</fullName>
    </submittedName>
</protein>
<dbReference type="InParanoid" id="A0A0F7IEC6"/>
<dbReference type="STRING" id="113653.GAH_02005"/>
<sequence length="152" mass="17562">MLKETIASAFRAKGKKTMDRKEITYTLSFDLKYFSHETSKKVVELAEKRGLLRERNGELEPAFDIGEVTIPPDFKPDVNRIFHDETIFDRIVDEISETTGKEKAEIIREVNRKQMELGNVLDVEVVALLYGLEMGVDLKEYIPEVEREILGR</sequence>
<evidence type="ECO:0000313" key="2">
    <source>
        <dbReference type="Proteomes" id="UP000034723"/>
    </source>
</evidence>
<dbReference type="OrthoDB" id="146786at2157"/>
<dbReference type="GeneID" id="24804569"/>
<dbReference type="Pfam" id="PF09999">
    <property type="entry name" value="DUF2240"/>
    <property type="match status" value="1"/>
</dbReference>
<dbReference type="AlphaFoldDB" id="A0A0F7IEC6"/>
<organism evidence="1 2">
    <name type="scientific">Geoglobus ahangari</name>
    <dbReference type="NCBI Taxonomy" id="113653"/>
    <lineage>
        <taxon>Archaea</taxon>
        <taxon>Methanobacteriati</taxon>
        <taxon>Methanobacteriota</taxon>
        <taxon>Archaeoglobi</taxon>
        <taxon>Archaeoglobales</taxon>
        <taxon>Archaeoglobaceae</taxon>
        <taxon>Geoglobus</taxon>
    </lineage>
</organism>
<dbReference type="Proteomes" id="UP000034723">
    <property type="component" value="Chromosome"/>
</dbReference>
<dbReference type="RefSeq" id="WP_048096498.1">
    <property type="nucleotide sequence ID" value="NZ_CP011267.1"/>
</dbReference>
<evidence type="ECO:0000313" key="1">
    <source>
        <dbReference type="EMBL" id="AKG90724.1"/>
    </source>
</evidence>
<dbReference type="InterPro" id="IPR018716">
    <property type="entry name" value="DUF2240"/>
</dbReference>